<name>A0A5D8ZFX6_9FLAO</name>
<comment type="caution">
    <text evidence="1">The sequence shown here is derived from an EMBL/GenBank/DDBJ whole genome shotgun (WGS) entry which is preliminary data.</text>
</comment>
<reference evidence="1 2" key="1">
    <citation type="submission" date="2019-08" db="EMBL/GenBank/DDBJ databases">
        <title>Draft genome sequence of Chryseobacterium sp. Gsoil 183.</title>
        <authorList>
            <person name="Im W.-T."/>
        </authorList>
    </citation>
    <scope>NUCLEOTIDE SEQUENCE [LARGE SCALE GENOMIC DNA]</scope>
    <source>
        <strain evidence="1 2">Gsoil 183</strain>
    </source>
</reference>
<dbReference type="AlphaFoldDB" id="A0A5D8ZFX6"/>
<dbReference type="EMBL" id="VTRU01000005">
    <property type="protein sequence ID" value="TZF93490.1"/>
    <property type="molecule type" value="Genomic_DNA"/>
</dbReference>
<protein>
    <submittedName>
        <fullName evidence="1">Transposase</fullName>
    </submittedName>
</protein>
<dbReference type="Proteomes" id="UP000323884">
    <property type="component" value="Unassembled WGS sequence"/>
</dbReference>
<dbReference type="RefSeq" id="WP_149388591.1">
    <property type="nucleotide sequence ID" value="NZ_VTRU01000005.1"/>
</dbReference>
<organism evidence="1 2">
    <name type="scientific">Chryseobacterium panacisoli</name>
    <dbReference type="NCBI Taxonomy" id="1807141"/>
    <lineage>
        <taxon>Bacteria</taxon>
        <taxon>Pseudomonadati</taxon>
        <taxon>Bacteroidota</taxon>
        <taxon>Flavobacteriia</taxon>
        <taxon>Flavobacteriales</taxon>
        <taxon>Weeksellaceae</taxon>
        <taxon>Chryseobacterium group</taxon>
        <taxon>Chryseobacterium</taxon>
    </lineage>
</organism>
<dbReference type="Gene3D" id="1.10.10.60">
    <property type="entry name" value="Homeodomain-like"/>
    <property type="match status" value="1"/>
</dbReference>
<gene>
    <name evidence="1" type="ORF">FW781_17505</name>
</gene>
<dbReference type="OrthoDB" id="799937at2"/>
<proteinExistence type="predicted"/>
<dbReference type="InterPro" id="IPR009057">
    <property type="entry name" value="Homeodomain-like_sf"/>
</dbReference>
<sequence length="138" mass="16395">MNFKNINIGALIKEIVAQSGIDMSRICSFLKCSEEEVISMYSEENLDTNTLLRWSKLLEYDFFRLYSQHLILYSLLKKEQNKNIKTQLPQFRKNIYTKEMIDFILEKINKGEKTCSEAINDYGIPKTTLYKWVKKYNN</sequence>
<accession>A0A5D8ZFX6</accession>
<keyword evidence="2" id="KW-1185">Reference proteome</keyword>
<evidence type="ECO:0000313" key="2">
    <source>
        <dbReference type="Proteomes" id="UP000323884"/>
    </source>
</evidence>
<evidence type="ECO:0000313" key="1">
    <source>
        <dbReference type="EMBL" id="TZF93490.1"/>
    </source>
</evidence>
<dbReference type="SUPFAM" id="SSF46689">
    <property type="entry name" value="Homeodomain-like"/>
    <property type="match status" value="1"/>
</dbReference>